<proteinExistence type="predicted"/>
<organism evidence="4 5">
    <name type="scientific">Candidatus Manganitrophus noduliformans</name>
    <dbReference type="NCBI Taxonomy" id="2606439"/>
    <lineage>
        <taxon>Bacteria</taxon>
        <taxon>Pseudomonadati</taxon>
        <taxon>Nitrospirota</taxon>
        <taxon>Nitrospiria</taxon>
        <taxon>Candidatus Troglogloeales</taxon>
        <taxon>Candidatus Manganitrophaceae</taxon>
        <taxon>Candidatus Manganitrophus</taxon>
    </lineage>
</organism>
<gene>
    <name evidence="4" type="ORF">MNODULE_07605</name>
</gene>
<dbReference type="SUPFAM" id="SSF48452">
    <property type="entry name" value="TPR-like"/>
    <property type="match status" value="2"/>
</dbReference>
<keyword evidence="2 3" id="KW-0802">TPR repeat</keyword>
<dbReference type="Pfam" id="PF14559">
    <property type="entry name" value="TPR_19"/>
    <property type="match status" value="1"/>
</dbReference>
<dbReference type="AlphaFoldDB" id="A0A7X6IAJ1"/>
<dbReference type="InterPro" id="IPR051012">
    <property type="entry name" value="CellSynth/LPSAsmb/PSIAsmb"/>
</dbReference>
<keyword evidence="5" id="KW-1185">Reference proteome</keyword>
<dbReference type="Pfam" id="PF13432">
    <property type="entry name" value="TPR_16"/>
    <property type="match status" value="1"/>
</dbReference>
<name>A0A7X6IAJ1_9BACT</name>
<dbReference type="PANTHER" id="PTHR45586:SF1">
    <property type="entry name" value="LIPOPOLYSACCHARIDE ASSEMBLY PROTEIN B"/>
    <property type="match status" value="1"/>
</dbReference>
<dbReference type="PROSITE" id="PS50005">
    <property type="entry name" value="TPR"/>
    <property type="match status" value="1"/>
</dbReference>
<protein>
    <submittedName>
        <fullName evidence="4">Tetratricopeptide repeat protein</fullName>
    </submittedName>
</protein>
<dbReference type="Gene3D" id="1.25.40.10">
    <property type="entry name" value="Tetratricopeptide repeat domain"/>
    <property type="match status" value="2"/>
</dbReference>
<reference evidence="4 5" key="1">
    <citation type="journal article" date="2020" name="Nature">
        <title>Bacterial chemolithoautotrophy via manganese oxidation.</title>
        <authorList>
            <person name="Yu H."/>
            <person name="Leadbetter J.R."/>
        </authorList>
    </citation>
    <scope>NUCLEOTIDE SEQUENCE [LARGE SCALE GENOMIC DNA]</scope>
    <source>
        <strain evidence="4 5">Mn-1</strain>
    </source>
</reference>
<sequence>MLGEIVISYCATNIGDAILKAVRDRYNPIVTSAAKTTAEQLKQKYGNGFEDIWGSQNFIEMLPSLGSTELDTAIESTYQGKWDIEEARVAQAISNKLSENMPQLKTYALEFVQCFLSNLTHLLKEKDHNALTKRLFVRQEEIGIMVQETHKSTRKILEMFPIFQASLQKIDSFISDIDLKDKLTLSERKRCEEVLKRCDLLISRYQFNEAREAAFEIKEVVHRIAELKVLGRFYNTLAQIESYGGNKSSPEALDYLNRAAEYLPDNAVIKTNIGVHYYAAGEINRAREILSSFSPDKKGASNYYNLEGLICVSEKNLTGAETSFRRAIENDETHWEARFNLGRTLAELEKLLEAETVFSNLHEAHPQFLPAYTGLCNVFFELSTREVYGSEQEKRYLETARKWISDCLQVLKVLKIDERYIINDIGNILGNLGAVEAALGNISEAQRHLLRSISLVPSRQDPHYNLALIYHKLEQFDKATSELEEAVKLGRNDEMTETNLAAMYLAMFNQSRNIEYLQKALNLSKELVDKNGCSLALNNLCMVYFMMKEEYKVKEVCENVLAKNPTCLQALSELALYYDRTDNAAEAITIRARILEFDPDDFDTNYALGSKHYEAQEWDKAIPLLIKCIKPSPLSSNLLPNIYIMLARCHKAMEDDIKPFDVLQAGLKRYPENIELKKEVSRLAEVSPERSPRLFVPKKPS</sequence>
<dbReference type="SMART" id="SM00028">
    <property type="entry name" value="TPR"/>
    <property type="match status" value="10"/>
</dbReference>
<evidence type="ECO:0000256" key="3">
    <source>
        <dbReference type="PROSITE-ProRule" id="PRU00339"/>
    </source>
</evidence>
<accession>A0A7X6IAJ1</accession>
<evidence type="ECO:0000256" key="2">
    <source>
        <dbReference type="ARBA" id="ARBA00022803"/>
    </source>
</evidence>
<dbReference type="InterPro" id="IPR011990">
    <property type="entry name" value="TPR-like_helical_dom_sf"/>
</dbReference>
<dbReference type="EMBL" id="VTOW01000001">
    <property type="protein sequence ID" value="NKE70598.1"/>
    <property type="molecule type" value="Genomic_DNA"/>
</dbReference>
<evidence type="ECO:0000256" key="1">
    <source>
        <dbReference type="ARBA" id="ARBA00022737"/>
    </source>
</evidence>
<dbReference type="Proteomes" id="UP000534783">
    <property type="component" value="Unassembled WGS sequence"/>
</dbReference>
<keyword evidence="1" id="KW-0677">Repeat</keyword>
<evidence type="ECO:0000313" key="4">
    <source>
        <dbReference type="EMBL" id="NKE70598.1"/>
    </source>
</evidence>
<feature type="repeat" description="TPR" evidence="3">
    <location>
        <begin position="460"/>
        <end position="493"/>
    </location>
</feature>
<dbReference type="InterPro" id="IPR019734">
    <property type="entry name" value="TPR_rpt"/>
</dbReference>
<comment type="caution">
    <text evidence="4">The sequence shown here is derived from an EMBL/GenBank/DDBJ whole genome shotgun (WGS) entry which is preliminary data.</text>
</comment>
<dbReference type="PANTHER" id="PTHR45586">
    <property type="entry name" value="TPR REPEAT-CONTAINING PROTEIN PA4667"/>
    <property type="match status" value="1"/>
</dbReference>
<evidence type="ECO:0000313" key="5">
    <source>
        <dbReference type="Proteomes" id="UP000534783"/>
    </source>
</evidence>
<dbReference type="Pfam" id="PF13181">
    <property type="entry name" value="TPR_8"/>
    <property type="match status" value="1"/>
</dbReference>
<dbReference type="RefSeq" id="WP_168058840.1">
    <property type="nucleotide sequence ID" value="NZ_VTOW01000001.1"/>
</dbReference>